<evidence type="ECO:0000313" key="3">
    <source>
        <dbReference type="Proteomes" id="UP001218218"/>
    </source>
</evidence>
<keyword evidence="3" id="KW-1185">Reference proteome</keyword>
<evidence type="ECO:0000256" key="1">
    <source>
        <dbReference type="SAM" id="MobiDB-lite"/>
    </source>
</evidence>
<name>A0AAD6ZWA0_9AGAR</name>
<protein>
    <submittedName>
        <fullName evidence="2">Uncharacterized protein</fullName>
    </submittedName>
</protein>
<sequence length="409" mass="47578">MNDRSQSKEETDDREEEYVYVNPPAATETFYAISAALYLSRPTIGPGGQVPRTVFDDWLWGITELYAELNRDRELQSEVEQTFTELAESLEEHKKAEQDRDAELARHRQEILDQQSEIERMSSQLAKSLSGVEKAEQERDIMEMARNSEQMRRVKLEERFRARQAEVVVLQEDLKQARERCSELEAELQRSKANDQARKDEEIASRNAAREEGRDDMLTEMIQLLNSKRENDRRAKQAEKDRVEKDRAEKMRKAERELGEELERSRCRKRDEKYRNARIWTDALAFDRFETILLVEEFTKIKFCDSKPLTFEALPWPVLARPGTYAAIHITADHVRAFFRTPVATLATSATLPTPAEYRKHLVKQGLLAFHGDKMVSRISTVEDEALRQQILEAANIVTQTLNEVMQRA</sequence>
<dbReference type="Proteomes" id="UP001218218">
    <property type="component" value="Unassembled WGS sequence"/>
</dbReference>
<dbReference type="AlphaFoldDB" id="A0AAD6ZWA0"/>
<gene>
    <name evidence="2" type="ORF">DFH08DRAFT_873703</name>
</gene>
<reference evidence="2" key="1">
    <citation type="submission" date="2023-03" db="EMBL/GenBank/DDBJ databases">
        <title>Massive genome expansion in bonnet fungi (Mycena s.s.) driven by repeated elements and novel gene families across ecological guilds.</title>
        <authorList>
            <consortium name="Lawrence Berkeley National Laboratory"/>
            <person name="Harder C.B."/>
            <person name="Miyauchi S."/>
            <person name="Viragh M."/>
            <person name="Kuo A."/>
            <person name="Thoen E."/>
            <person name="Andreopoulos B."/>
            <person name="Lu D."/>
            <person name="Skrede I."/>
            <person name="Drula E."/>
            <person name="Henrissat B."/>
            <person name="Morin E."/>
            <person name="Kohler A."/>
            <person name="Barry K."/>
            <person name="LaButti K."/>
            <person name="Morin E."/>
            <person name="Salamov A."/>
            <person name="Lipzen A."/>
            <person name="Mereny Z."/>
            <person name="Hegedus B."/>
            <person name="Baldrian P."/>
            <person name="Stursova M."/>
            <person name="Weitz H."/>
            <person name="Taylor A."/>
            <person name="Grigoriev I.V."/>
            <person name="Nagy L.G."/>
            <person name="Martin F."/>
            <person name="Kauserud H."/>
        </authorList>
    </citation>
    <scope>NUCLEOTIDE SEQUENCE</scope>
    <source>
        <strain evidence="2">CBHHK002</strain>
    </source>
</reference>
<proteinExistence type="predicted"/>
<evidence type="ECO:0000313" key="2">
    <source>
        <dbReference type="EMBL" id="KAJ7342881.1"/>
    </source>
</evidence>
<feature type="region of interest" description="Disordered" evidence="1">
    <location>
        <begin position="187"/>
        <end position="214"/>
    </location>
</feature>
<feature type="region of interest" description="Disordered" evidence="1">
    <location>
        <begin position="227"/>
        <end position="251"/>
    </location>
</feature>
<accession>A0AAD6ZWA0</accession>
<dbReference type="EMBL" id="JARIHO010000024">
    <property type="protein sequence ID" value="KAJ7342881.1"/>
    <property type="molecule type" value="Genomic_DNA"/>
</dbReference>
<organism evidence="2 3">
    <name type="scientific">Mycena albidolilacea</name>
    <dbReference type="NCBI Taxonomy" id="1033008"/>
    <lineage>
        <taxon>Eukaryota</taxon>
        <taxon>Fungi</taxon>
        <taxon>Dikarya</taxon>
        <taxon>Basidiomycota</taxon>
        <taxon>Agaricomycotina</taxon>
        <taxon>Agaricomycetes</taxon>
        <taxon>Agaricomycetidae</taxon>
        <taxon>Agaricales</taxon>
        <taxon>Marasmiineae</taxon>
        <taxon>Mycenaceae</taxon>
        <taxon>Mycena</taxon>
    </lineage>
</organism>
<comment type="caution">
    <text evidence="2">The sequence shown here is derived from an EMBL/GenBank/DDBJ whole genome shotgun (WGS) entry which is preliminary data.</text>
</comment>